<feature type="region of interest" description="Disordered" evidence="1">
    <location>
        <begin position="334"/>
        <end position="380"/>
    </location>
</feature>
<organism evidence="2 3">
    <name type="scientific">Paramarasmius palmivorus</name>
    <dbReference type="NCBI Taxonomy" id="297713"/>
    <lineage>
        <taxon>Eukaryota</taxon>
        <taxon>Fungi</taxon>
        <taxon>Dikarya</taxon>
        <taxon>Basidiomycota</taxon>
        <taxon>Agaricomycotina</taxon>
        <taxon>Agaricomycetes</taxon>
        <taxon>Agaricomycetidae</taxon>
        <taxon>Agaricales</taxon>
        <taxon>Marasmiineae</taxon>
        <taxon>Marasmiaceae</taxon>
        <taxon>Paramarasmius</taxon>
    </lineage>
</organism>
<evidence type="ECO:0000313" key="3">
    <source>
        <dbReference type="Proteomes" id="UP001383192"/>
    </source>
</evidence>
<evidence type="ECO:0000256" key="1">
    <source>
        <dbReference type="SAM" id="MobiDB-lite"/>
    </source>
</evidence>
<sequence>MPGLIQYLEDAKLSEGLDDTEPERAIVWLPSSLSQEDIDRVCVPKLRQIEGKLQHARCYDSLHGLRHSLRIKTRMMLFKNTNIRGQRSSGRAWEIINRVVSRIQRWATRYRVSRDALHKLTGPGDWEQQLKVLNNEDIRSFKDPALLKVRRGRMGNDEEEGEEHDMLQPLRDSAMSQTERPLNEWDLIPLDRTELEHRRVHGTGNTRKSISWIWWHGGSFVLEDGADENDNEVLRSEWCKARARAMRAWEELMLVREEMRRTLEYLDWRAREWDQCAQVELTGGVAEREGQRAFALRQAKIQRSLKASFEKKWGRLMPRVQDWAADDTPFPDYVSNSHSGKDGDIGMDMELGRDGLNHGESSNEDSEGSSDMDSETEYDD</sequence>
<name>A0AAW0C9K7_9AGAR</name>
<proteinExistence type="predicted"/>
<dbReference type="Proteomes" id="UP001383192">
    <property type="component" value="Unassembled WGS sequence"/>
</dbReference>
<dbReference type="AlphaFoldDB" id="A0AAW0C9K7"/>
<gene>
    <name evidence="2" type="ORF">VNI00_012082</name>
</gene>
<protein>
    <submittedName>
        <fullName evidence="2">Uncharacterized protein</fullName>
    </submittedName>
</protein>
<reference evidence="2 3" key="1">
    <citation type="submission" date="2024-01" db="EMBL/GenBank/DDBJ databases">
        <title>A draft genome for a cacao thread blight-causing isolate of Paramarasmius palmivorus.</title>
        <authorList>
            <person name="Baruah I.K."/>
            <person name="Bukari Y."/>
            <person name="Amoako-Attah I."/>
            <person name="Meinhardt L.W."/>
            <person name="Bailey B.A."/>
            <person name="Cohen S.P."/>
        </authorList>
    </citation>
    <scope>NUCLEOTIDE SEQUENCE [LARGE SCALE GENOMIC DNA]</scope>
    <source>
        <strain evidence="2 3">GH-12</strain>
    </source>
</reference>
<dbReference type="EMBL" id="JAYKXP010000054">
    <property type="protein sequence ID" value="KAK7035315.1"/>
    <property type="molecule type" value="Genomic_DNA"/>
</dbReference>
<keyword evidence="3" id="KW-1185">Reference proteome</keyword>
<feature type="compositionally biased region" description="Basic and acidic residues" evidence="1">
    <location>
        <begin position="339"/>
        <end position="357"/>
    </location>
</feature>
<evidence type="ECO:0000313" key="2">
    <source>
        <dbReference type="EMBL" id="KAK7035315.1"/>
    </source>
</evidence>
<comment type="caution">
    <text evidence="2">The sequence shown here is derived from an EMBL/GenBank/DDBJ whole genome shotgun (WGS) entry which is preliminary data.</text>
</comment>
<feature type="compositionally biased region" description="Acidic residues" evidence="1">
    <location>
        <begin position="362"/>
        <end position="380"/>
    </location>
</feature>
<accession>A0AAW0C9K7</accession>